<evidence type="ECO:0000256" key="1">
    <source>
        <dbReference type="SAM" id="MobiDB-lite"/>
    </source>
</evidence>
<reference evidence="4" key="2">
    <citation type="submission" date="2020-04" db="EMBL/GenBank/DDBJ databases">
        <authorList>
            <consortium name="NCBI Genome Project"/>
        </authorList>
    </citation>
    <scope>NUCLEOTIDE SEQUENCE</scope>
    <source>
        <strain evidence="4">CBS 304.34</strain>
    </source>
</reference>
<name>A0A6A6Z1D1_9PEZI</name>
<dbReference type="GeneID" id="54465895"/>
<evidence type="ECO:0000313" key="4">
    <source>
        <dbReference type="RefSeq" id="XP_033581936.1"/>
    </source>
</evidence>
<dbReference type="Proteomes" id="UP000504636">
    <property type="component" value="Unplaced"/>
</dbReference>
<organism evidence="2">
    <name type="scientific">Mytilinidion resinicola</name>
    <dbReference type="NCBI Taxonomy" id="574789"/>
    <lineage>
        <taxon>Eukaryota</taxon>
        <taxon>Fungi</taxon>
        <taxon>Dikarya</taxon>
        <taxon>Ascomycota</taxon>
        <taxon>Pezizomycotina</taxon>
        <taxon>Dothideomycetes</taxon>
        <taxon>Pleosporomycetidae</taxon>
        <taxon>Mytilinidiales</taxon>
        <taxon>Mytilinidiaceae</taxon>
        <taxon>Mytilinidion</taxon>
    </lineage>
</organism>
<reference evidence="2 4" key="1">
    <citation type="journal article" date="2020" name="Stud. Mycol.">
        <title>101 Dothideomycetes genomes: a test case for predicting lifestyles and emergence of pathogens.</title>
        <authorList>
            <person name="Haridas S."/>
            <person name="Albert R."/>
            <person name="Binder M."/>
            <person name="Bloem J."/>
            <person name="Labutti K."/>
            <person name="Salamov A."/>
            <person name="Andreopoulos B."/>
            <person name="Baker S."/>
            <person name="Barry K."/>
            <person name="Bills G."/>
            <person name="Bluhm B."/>
            <person name="Cannon C."/>
            <person name="Castanera R."/>
            <person name="Culley D."/>
            <person name="Daum C."/>
            <person name="Ezra D."/>
            <person name="Gonzalez J."/>
            <person name="Henrissat B."/>
            <person name="Kuo A."/>
            <person name="Liang C."/>
            <person name="Lipzen A."/>
            <person name="Lutzoni F."/>
            <person name="Magnuson J."/>
            <person name="Mondo S."/>
            <person name="Nolan M."/>
            <person name="Ohm R."/>
            <person name="Pangilinan J."/>
            <person name="Park H.-J."/>
            <person name="Ramirez L."/>
            <person name="Alfaro M."/>
            <person name="Sun H."/>
            <person name="Tritt A."/>
            <person name="Yoshinaga Y."/>
            <person name="Zwiers L.-H."/>
            <person name="Turgeon B."/>
            <person name="Goodwin S."/>
            <person name="Spatafora J."/>
            <person name="Crous P."/>
            <person name="Grigoriev I."/>
        </authorList>
    </citation>
    <scope>NUCLEOTIDE SEQUENCE</scope>
    <source>
        <strain evidence="2 4">CBS 304.34</strain>
    </source>
</reference>
<sequence>MSNLSRPETLSNPHETNLLIRHLFATLIIRTVSHCLDLHLYSSERRRDSKSLRRNTLWRSVDTKPLTHHRERLEELTGALMEHLEAFKSISRLKPYRETVECYSIATIVGTESWSSLEEDVKKTARCNFGRAMERGTVDGLFCYHCERIHRLVKLDPGQLRDHYTLCKLKQLSIQDPAAANQYLRVMMERMGLSCNHILRMPQWDAYWKHLSQTRLVINPLFSPQKSTQLLPCMPLEMRSGAYVIRPVSIPQSVPPARPLQFYEIHRVTRPQERFPRAPTDIRESSRPLRLQPHSRSDSSDASSIHSHDFSERHHRGRRVIASLKGFKQFTTRRRPEKASASESHEVSPDARGTILKEFCLLRNSSRLEDRTKDMRVMRDIMWFRERKAWQAAERYSTDAWSSDGAGLPSRGPPWFILTL</sequence>
<dbReference type="AlphaFoldDB" id="A0A6A6Z1D1"/>
<reference evidence="4" key="3">
    <citation type="submission" date="2025-04" db="UniProtKB">
        <authorList>
            <consortium name="RefSeq"/>
        </authorList>
    </citation>
    <scope>IDENTIFICATION</scope>
    <source>
        <strain evidence="4">CBS 304.34</strain>
    </source>
</reference>
<protein>
    <submittedName>
        <fullName evidence="2 4">Uncharacterized protein</fullName>
    </submittedName>
</protein>
<dbReference type="OrthoDB" id="10338580at2759"/>
<keyword evidence="3" id="KW-1185">Reference proteome</keyword>
<accession>A0A6A6Z1D1</accession>
<feature type="compositionally biased region" description="Basic and acidic residues" evidence="1">
    <location>
        <begin position="273"/>
        <end position="287"/>
    </location>
</feature>
<feature type="region of interest" description="Disordered" evidence="1">
    <location>
        <begin position="273"/>
        <end position="315"/>
    </location>
</feature>
<gene>
    <name evidence="2 4" type="ORF">BDZ99DRAFT_515735</name>
</gene>
<evidence type="ECO:0000313" key="3">
    <source>
        <dbReference type="Proteomes" id="UP000504636"/>
    </source>
</evidence>
<evidence type="ECO:0000313" key="2">
    <source>
        <dbReference type="EMBL" id="KAF2814972.1"/>
    </source>
</evidence>
<proteinExistence type="predicted"/>
<dbReference type="EMBL" id="MU003694">
    <property type="protein sequence ID" value="KAF2814972.1"/>
    <property type="molecule type" value="Genomic_DNA"/>
</dbReference>
<dbReference type="RefSeq" id="XP_033581936.1">
    <property type="nucleotide sequence ID" value="XM_033725002.1"/>
</dbReference>